<accession>A0ABX5PHI7</accession>
<feature type="transmembrane region" description="Helical" evidence="1">
    <location>
        <begin position="38"/>
        <end position="58"/>
    </location>
</feature>
<evidence type="ECO:0000313" key="2">
    <source>
        <dbReference type="EMBL" id="PYE53691.1"/>
    </source>
</evidence>
<proteinExistence type="predicted"/>
<feature type="non-terminal residue" evidence="2">
    <location>
        <position position="1"/>
    </location>
</feature>
<keyword evidence="1" id="KW-1133">Transmembrane helix</keyword>
<sequence length="59" mass="6412">VCLASSEHDLTCSPKLLAQCVPLSSQPSCFALQPSIKLCLLFILLLLNLYAVFAKGIFE</sequence>
<gene>
    <name evidence="2" type="ORF">C8J23_15910</name>
</gene>
<protein>
    <submittedName>
        <fullName evidence="2">Uncharacterized protein</fullName>
    </submittedName>
</protein>
<comment type="caution">
    <text evidence="2">The sequence shown here is derived from an EMBL/GenBank/DDBJ whole genome shotgun (WGS) entry which is preliminary data.</text>
</comment>
<dbReference type="Proteomes" id="UP000247584">
    <property type="component" value="Unassembled WGS sequence"/>
</dbReference>
<reference evidence="2 3" key="1">
    <citation type="submission" date="2018-06" db="EMBL/GenBank/DDBJ databases">
        <title>Genomic Encyclopedia of Type Strains, Phase III (KMG-III): the genomes of soil and plant-associated and newly described type strains.</title>
        <authorList>
            <person name="Whitman W."/>
        </authorList>
    </citation>
    <scope>NUCLEOTIDE SEQUENCE [LARGE SCALE GENOMIC DNA]</scope>
    <source>
        <strain evidence="2 3">JC5</strain>
    </source>
</reference>
<keyword evidence="3" id="KW-1185">Reference proteome</keyword>
<keyword evidence="1" id="KW-0812">Transmembrane</keyword>
<evidence type="ECO:0000256" key="1">
    <source>
        <dbReference type="SAM" id="Phobius"/>
    </source>
</evidence>
<name>A0ABX5PHI7_9GAMM</name>
<evidence type="ECO:0000313" key="3">
    <source>
        <dbReference type="Proteomes" id="UP000247584"/>
    </source>
</evidence>
<keyword evidence="1" id="KW-0472">Membrane</keyword>
<dbReference type="EMBL" id="QJSY01000059">
    <property type="protein sequence ID" value="PYE53691.1"/>
    <property type="molecule type" value="Genomic_DNA"/>
</dbReference>
<organism evidence="2 3">
    <name type="scientific">Shewanella chilikensis</name>
    <dbReference type="NCBI Taxonomy" id="558541"/>
    <lineage>
        <taxon>Bacteria</taxon>
        <taxon>Pseudomonadati</taxon>
        <taxon>Pseudomonadota</taxon>
        <taxon>Gammaproteobacteria</taxon>
        <taxon>Alteromonadales</taxon>
        <taxon>Shewanellaceae</taxon>
        <taxon>Shewanella</taxon>
    </lineage>
</organism>